<feature type="domain" description="TOG" evidence="2">
    <location>
        <begin position="1217"/>
        <end position="1458"/>
    </location>
</feature>
<dbReference type="InterPro" id="IPR034085">
    <property type="entry name" value="TOG"/>
</dbReference>
<feature type="domain" description="TOG" evidence="2">
    <location>
        <begin position="296"/>
        <end position="532"/>
    </location>
</feature>
<sequence length="1727" mass="192309">MARYAKEPVITFSKLKHQIFRVEQLQSEMAKSVEHMEEYLSNQFDEKLVMELLFSERKRDGLNYLDEHLRDGQTFMVVGDKTGLFKGFSSALSDGGQQVRIHCTRLIAKIVPQLGTDIDIYMCIVLPEIVANIGSQSVTLQKESIQTLHLYMKHSSDVFQIFRVIAFNGMQNTDLRTREQVIHKFPTLMFTDFRKEDFFDIVYGLATNLIDLTVDKNVIVQTIKKLVDFIGETQFNVYVEQLPNTLKVLFTEQLSEMLNKIPESTHYSDRKPVEHQSLFSNDFPHNDLRRTHKGRSKLIPSNAFSDVDFVPQEVISSLTSSDFNLRLESALTLKQFVTQNNNLSHLKKTIIPLFSLLQPMIEDQNMQISLIALDIFDSVIQKLGGNLSDYLKLFVFAVSKKFGSNKDAVRSSCNKVVLHAMESVGPQSVLDLLWPKLQHKHAKVREDTINIVIATLLTYPGKGNKFEENYIAFICKHISILLLDPKPTVRQACLDCFAVIAHLLGPNASSLKPISNAVDQVELQHDEANGVMSAVHARLIRKQLPRLNEQTLVEYAAFPPSTAPMSSPQGADLQWILSAGLSKLARSNPKFERASLRKKSFKTGEVTVNDQQNKSTRRYLSAGKQRQFPWSSLESDISKHPQSAPMQIAEHEKMEKRPPIVPKKMWEVESTNKSFNSSNKQKPSTIKTEGPTYQELYMKKKGITSRPSLLQLAQGQGSSSMYLPSFATSSSTAVASVLSSSCPSNFFQTHSAKKIQEVSKPEESNLSRKNASPYPIPLKPTLARSAAKRREKNASMSELDQQANSGIEKRGHSAPKDQQQNLEHETETKLKQIEILQVSHDHEGSITNASSSDETTKKLPTSNPMKHSIKGKQKSIVLNDISATNVGIYQSGLFDPPSLDDETHLQEPPFTPEVTQHPRNQKDSDEFFTQISSIRRSAQNKRQQLKSQPSNIASRLSEPTCNESKESFSMLQSEVDLQSDTSIEKPATVYSSFKYNPNMGVTFDKKKVGTNVAVIGVGVKISHANGYSPDALAGNWRSSPIEGNHSTTSRSSPFSPTEKNVKKTRSPFSTSPSTSNPVEDNSFNIQGRSMFSSPSSSNELISLTKDGVVHQDSGMVSEYDSQIGCLIGHSVSPKEICMKVNKGSSQPAFFSNSHDKKLQKLKIMQKSSSGYDSAFSQSSIISEASQSRYIAENQMKITSSGTLSEEKQNSHEKNGFAKLPLENPEGSLGDAIKSMDSSNPDDWEKLTNGIFLISRLALFHPDVLGTRIHEVAILLSKSVHSLRSQVSRSSVIAISEIFCNLKRSNLDVITELTIRCLLTEYGKANSFMKEEIDKALHKVVSSAPPTKTLSTILAVGQRHKNKAIRKTTAYFCFVITEKIGAGKTLNGIKDATEKLINAIALFIVDSTQEVRYYGRCIISELMTHSDFTQCLEKFLPAKTAQDIKECAQSIHHRGLGSSSSVAARKHLGTRTSGSAPGTQRPTEYVYQSTSAPPRRKTSSQKRNFTDLDQEQVKILCQELNNGSSDERKKGVKSLLAKSEESPSLISENMTKIMDAYGTLLATANTKLNSVALEAMPKIVSIFGDGLKESLGKLLPDIFKLLQSKPNSQLALKVLDFITEKIDPAHLLHPVGHACLYGSTKSRQIAIGKFREISLKVGSRRLQIVDKAALPILWNLLSLYQGASANQLKREIEQLCQTYFDLFGGNLLEMAEVKGVRNVLQTVLQTKM</sequence>
<dbReference type="SUPFAM" id="SSF48371">
    <property type="entry name" value="ARM repeat"/>
    <property type="match status" value="2"/>
</dbReference>
<feature type="compositionally biased region" description="Low complexity" evidence="1">
    <location>
        <begin position="1046"/>
        <end position="1057"/>
    </location>
</feature>
<feature type="compositionally biased region" description="Polar residues" evidence="1">
    <location>
        <begin position="794"/>
        <end position="805"/>
    </location>
</feature>
<feature type="region of interest" description="Disordered" evidence="1">
    <location>
        <begin position="936"/>
        <end position="973"/>
    </location>
</feature>
<reference evidence="3" key="1">
    <citation type="submission" date="2020-04" db="EMBL/GenBank/DDBJ databases">
        <authorList>
            <person name="Neveu A P."/>
        </authorList>
    </citation>
    <scope>NUCLEOTIDE SEQUENCE</scope>
    <source>
        <tissue evidence="3">Whole embryo</tissue>
    </source>
</reference>
<accession>A0A6F9DD31</accession>
<evidence type="ECO:0000256" key="1">
    <source>
        <dbReference type="SAM" id="MobiDB-lite"/>
    </source>
</evidence>
<dbReference type="GO" id="GO:0008017">
    <property type="term" value="F:microtubule binding"/>
    <property type="evidence" value="ECO:0007669"/>
    <property type="project" value="TreeGrafter"/>
</dbReference>
<dbReference type="GO" id="GO:0005881">
    <property type="term" value="C:cytoplasmic microtubule"/>
    <property type="evidence" value="ECO:0007669"/>
    <property type="project" value="TreeGrafter"/>
</dbReference>
<feature type="region of interest" description="Disordered" evidence="1">
    <location>
        <begin position="756"/>
        <end position="825"/>
    </location>
</feature>
<dbReference type="Gene3D" id="1.25.10.10">
    <property type="entry name" value="Leucine-rich Repeat Variant"/>
    <property type="match status" value="4"/>
</dbReference>
<dbReference type="Pfam" id="PF12348">
    <property type="entry name" value="CLASP_N"/>
    <property type="match status" value="1"/>
</dbReference>
<feature type="region of interest" description="Disordered" evidence="1">
    <location>
        <begin position="1199"/>
        <end position="1220"/>
    </location>
</feature>
<feature type="region of interest" description="Disordered" evidence="1">
    <location>
        <begin position="1038"/>
        <end position="1091"/>
    </location>
</feature>
<dbReference type="SMART" id="SM01349">
    <property type="entry name" value="TOG"/>
    <property type="match status" value="2"/>
</dbReference>
<proteinExistence type="evidence at transcript level"/>
<gene>
    <name evidence="3" type="primary">Fam179b</name>
</gene>
<evidence type="ECO:0000259" key="2">
    <source>
        <dbReference type="SMART" id="SM01349"/>
    </source>
</evidence>
<name>A0A6F9DD31_9ASCI</name>
<dbReference type="PANTHER" id="PTHR21567">
    <property type="entry name" value="CLASP"/>
    <property type="match status" value="1"/>
</dbReference>
<feature type="compositionally biased region" description="Polar residues" evidence="1">
    <location>
        <begin position="845"/>
        <end position="865"/>
    </location>
</feature>
<dbReference type="PANTHER" id="PTHR21567:SF87">
    <property type="entry name" value="CRESCERIN-LIKE PROTEIN CHE-12"/>
    <property type="match status" value="1"/>
</dbReference>
<feature type="compositionally biased region" description="Polar residues" evidence="1">
    <location>
        <begin position="1078"/>
        <end position="1091"/>
    </location>
</feature>
<protein>
    <submittedName>
        <fullName evidence="3">Protein FAM179B-like</fullName>
    </submittedName>
</protein>
<evidence type="ECO:0000313" key="3">
    <source>
        <dbReference type="EMBL" id="CAB3244377.1"/>
    </source>
</evidence>
<feature type="region of interest" description="Disordered" evidence="1">
    <location>
        <begin position="893"/>
        <end position="923"/>
    </location>
</feature>
<dbReference type="InterPro" id="IPR016024">
    <property type="entry name" value="ARM-type_fold"/>
</dbReference>
<feature type="compositionally biased region" description="Polar residues" evidence="1">
    <location>
        <begin position="1469"/>
        <end position="1491"/>
    </location>
</feature>
<feature type="compositionally biased region" description="Basic and acidic residues" evidence="1">
    <location>
        <begin position="1204"/>
        <end position="1215"/>
    </location>
</feature>
<dbReference type="GO" id="GO:0000226">
    <property type="term" value="P:microtubule cytoskeleton organization"/>
    <property type="evidence" value="ECO:0007669"/>
    <property type="project" value="TreeGrafter"/>
</dbReference>
<dbReference type="GO" id="GO:0005929">
    <property type="term" value="C:cilium"/>
    <property type="evidence" value="ECO:0007669"/>
    <property type="project" value="TreeGrafter"/>
</dbReference>
<dbReference type="InterPro" id="IPR024395">
    <property type="entry name" value="CLASP_N_dom"/>
</dbReference>
<feature type="compositionally biased region" description="Low complexity" evidence="1">
    <location>
        <begin position="1066"/>
        <end position="1077"/>
    </location>
</feature>
<dbReference type="EMBL" id="LR785026">
    <property type="protein sequence ID" value="CAB3244377.1"/>
    <property type="molecule type" value="mRNA"/>
</dbReference>
<feature type="region of interest" description="Disordered" evidence="1">
    <location>
        <begin position="1467"/>
        <end position="1504"/>
    </location>
</feature>
<organism evidence="3">
    <name type="scientific">Phallusia mammillata</name>
    <dbReference type="NCBI Taxonomy" id="59560"/>
    <lineage>
        <taxon>Eukaryota</taxon>
        <taxon>Metazoa</taxon>
        <taxon>Chordata</taxon>
        <taxon>Tunicata</taxon>
        <taxon>Ascidiacea</taxon>
        <taxon>Phlebobranchia</taxon>
        <taxon>Ascidiidae</taxon>
        <taxon>Phallusia</taxon>
    </lineage>
</organism>
<feature type="compositionally biased region" description="Basic and acidic residues" evidence="1">
    <location>
        <begin position="756"/>
        <end position="766"/>
    </location>
</feature>
<dbReference type="InterPro" id="IPR011989">
    <property type="entry name" value="ARM-like"/>
</dbReference>
<feature type="region of interest" description="Disordered" evidence="1">
    <location>
        <begin position="843"/>
        <end position="870"/>
    </location>
</feature>